<feature type="region of interest" description="Disordered" evidence="5">
    <location>
        <begin position="39"/>
        <end position="75"/>
    </location>
</feature>
<evidence type="ECO:0000256" key="3">
    <source>
        <dbReference type="ARBA" id="ARBA00022989"/>
    </source>
</evidence>
<dbReference type="Gene3D" id="1.20.1560.10">
    <property type="entry name" value="ABC transporter type 1, transmembrane domain"/>
    <property type="match status" value="1"/>
</dbReference>
<evidence type="ECO:0000256" key="5">
    <source>
        <dbReference type="SAM" id="MobiDB-lite"/>
    </source>
</evidence>
<evidence type="ECO:0000313" key="9">
    <source>
        <dbReference type="WBParaSite" id="jg6413"/>
    </source>
</evidence>
<reference evidence="9" key="1">
    <citation type="submission" date="2022-11" db="UniProtKB">
        <authorList>
            <consortium name="WormBaseParasite"/>
        </authorList>
    </citation>
    <scope>IDENTIFICATION</scope>
</reference>
<accession>A0A915EGF1</accession>
<dbReference type="GO" id="GO:0005743">
    <property type="term" value="C:mitochondrial inner membrane"/>
    <property type="evidence" value="ECO:0007669"/>
    <property type="project" value="TreeGrafter"/>
</dbReference>
<keyword evidence="8" id="KW-1185">Reference proteome</keyword>
<name>A0A915EGF1_9BILA</name>
<feature type="domain" description="ABC transmembrane type-1" evidence="7">
    <location>
        <begin position="158"/>
        <end position="257"/>
    </location>
</feature>
<dbReference type="SUPFAM" id="SSF90123">
    <property type="entry name" value="ABC transporter transmembrane region"/>
    <property type="match status" value="1"/>
</dbReference>
<protein>
    <submittedName>
        <fullName evidence="9">ABC transmembrane type-1 domain-containing protein</fullName>
    </submittedName>
</protein>
<dbReference type="AlphaFoldDB" id="A0A915EGF1"/>
<keyword evidence="3 6" id="KW-1133">Transmembrane helix</keyword>
<organism evidence="8 9">
    <name type="scientific">Ditylenchus dipsaci</name>
    <dbReference type="NCBI Taxonomy" id="166011"/>
    <lineage>
        <taxon>Eukaryota</taxon>
        <taxon>Metazoa</taxon>
        <taxon>Ecdysozoa</taxon>
        <taxon>Nematoda</taxon>
        <taxon>Chromadorea</taxon>
        <taxon>Rhabditida</taxon>
        <taxon>Tylenchina</taxon>
        <taxon>Tylenchomorpha</taxon>
        <taxon>Sphaerularioidea</taxon>
        <taxon>Anguinidae</taxon>
        <taxon>Anguininae</taxon>
        <taxon>Ditylenchus</taxon>
    </lineage>
</organism>
<evidence type="ECO:0000256" key="4">
    <source>
        <dbReference type="ARBA" id="ARBA00023136"/>
    </source>
</evidence>
<dbReference type="PANTHER" id="PTHR43394:SF18">
    <property type="entry name" value="ABC TRANSPORTER B FAMILY MEMBER 11-LIKE"/>
    <property type="match status" value="1"/>
</dbReference>
<dbReference type="PROSITE" id="PS50929">
    <property type="entry name" value="ABC_TM1F"/>
    <property type="match status" value="1"/>
</dbReference>
<comment type="subcellular location">
    <subcellularLocation>
        <location evidence="1">Membrane</location>
        <topology evidence="1">Multi-pass membrane protein</topology>
    </subcellularLocation>
</comment>
<feature type="transmembrane region" description="Helical" evidence="6">
    <location>
        <begin position="160"/>
        <end position="180"/>
    </location>
</feature>
<feature type="compositionally biased region" description="Basic and acidic residues" evidence="5">
    <location>
        <begin position="39"/>
        <end position="53"/>
    </location>
</feature>
<dbReference type="GO" id="GO:0005524">
    <property type="term" value="F:ATP binding"/>
    <property type="evidence" value="ECO:0007669"/>
    <property type="project" value="InterPro"/>
</dbReference>
<evidence type="ECO:0000256" key="6">
    <source>
        <dbReference type="SAM" id="Phobius"/>
    </source>
</evidence>
<dbReference type="Pfam" id="PF00664">
    <property type="entry name" value="ABC_membrane"/>
    <property type="match status" value="1"/>
</dbReference>
<dbReference type="PANTHER" id="PTHR43394">
    <property type="entry name" value="ATP-DEPENDENT PERMEASE MDL1, MITOCHONDRIAL"/>
    <property type="match status" value="1"/>
</dbReference>
<evidence type="ECO:0000256" key="2">
    <source>
        <dbReference type="ARBA" id="ARBA00022692"/>
    </source>
</evidence>
<dbReference type="InterPro" id="IPR011527">
    <property type="entry name" value="ABC1_TM_dom"/>
</dbReference>
<evidence type="ECO:0000313" key="8">
    <source>
        <dbReference type="Proteomes" id="UP000887574"/>
    </source>
</evidence>
<dbReference type="Proteomes" id="UP000887574">
    <property type="component" value="Unplaced"/>
</dbReference>
<dbReference type="GO" id="GO:0015421">
    <property type="term" value="F:ABC-type oligopeptide transporter activity"/>
    <property type="evidence" value="ECO:0007669"/>
    <property type="project" value="TreeGrafter"/>
</dbReference>
<dbReference type="GO" id="GO:0090374">
    <property type="term" value="P:oligopeptide export from mitochondrion"/>
    <property type="evidence" value="ECO:0007669"/>
    <property type="project" value="TreeGrafter"/>
</dbReference>
<feature type="compositionally biased region" description="Low complexity" evidence="5">
    <location>
        <begin position="57"/>
        <end position="72"/>
    </location>
</feature>
<sequence>MSLPRLSQQKYQQTFVDELSGDEGKSKVGTSTQPFVVSDRQKLLKSGSKEDKQSYGSLSSSATFTTDSSSSNGKKKKKKLESSIGIFSYATNFTGWVPVAFSRSWWHDYSFLAGPEFRFCGVWAGAKGGGITQPTTGNGTSGVLPISREEFNTAISQYSLYYLILGVAMFITSYIQIACWESIAERIVHSIRQNYLKAMLRQEVAWFDKMQTGNLTARLTDDLERVREGLGDKASLFVQQMAAFVAGFAVGFSTTGR</sequence>
<proteinExistence type="predicted"/>
<feature type="transmembrane region" description="Helical" evidence="6">
    <location>
        <begin position="84"/>
        <end position="106"/>
    </location>
</feature>
<keyword evidence="4 6" id="KW-0472">Membrane</keyword>
<evidence type="ECO:0000259" key="7">
    <source>
        <dbReference type="PROSITE" id="PS50929"/>
    </source>
</evidence>
<keyword evidence="2 6" id="KW-0812">Transmembrane</keyword>
<dbReference type="InterPro" id="IPR039421">
    <property type="entry name" value="Type_1_exporter"/>
</dbReference>
<evidence type="ECO:0000256" key="1">
    <source>
        <dbReference type="ARBA" id="ARBA00004141"/>
    </source>
</evidence>
<dbReference type="WBParaSite" id="jg6413">
    <property type="protein sequence ID" value="jg6413"/>
    <property type="gene ID" value="jg6413"/>
</dbReference>
<dbReference type="InterPro" id="IPR036640">
    <property type="entry name" value="ABC1_TM_sf"/>
</dbReference>